<dbReference type="GeneID" id="54298664"/>
<keyword evidence="3" id="KW-1185">Reference proteome</keyword>
<reference evidence="2" key="1">
    <citation type="journal article" date="2020" name="Stud. Mycol.">
        <title>101 Dothideomycetes genomes: a test case for predicting lifestyles and emergence of pathogens.</title>
        <authorList>
            <person name="Haridas S."/>
            <person name="Albert R."/>
            <person name="Binder M."/>
            <person name="Bloem J."/>
            <person name="Labutti K."/>
            <person name="Salamov A."/>
            <person name="Andreopoulos B."/>
            <person name="Baker S."/>
            <person name="Barry K."/>
            <person name="Bills G."/>
            <person name="Bluhm B."/>
            <person name="Cannon C."/>
            <person name="Castanera R."/>
            <person name="Culley D."/>
            <person name="Daum C."/>
            <person name="Ezra D."/>
            <person name="Gonzalez J."/>
            <person name="Henrissat B."/>
            <person name="Kuo A."/>
            <person name="Liang C."/>
            <person name="Lipzen A."/>
            <person name="Lutzoni F."/>
            <person name="Magnuson J."/>
            <person name="Mondo S."/>
            <person name="Nolan M."/>
            <person name="Ohm R."/>
            <person name="Pangilinan J."/>
            <person name="Park H.-J."/>
            <person name="Ramirez L."/>
            <person name="Alfaro M."/>
            <person name="Sun H."/>
            <person name="Tritt A."/>
            <person name="Yoshinaga Y."/>
            <person name="Zwiers L.-H."/>
            <person name="Turgeon B."/>
            <person name="Goodwin S."/>
            <person name="Spatafora J."/>
            <person name="Crous P."/>
            <person name="Grigoriev I."/>
        </authorList>
    </citation>
    <scope>NUCLEOTIDE SEQUENCE</scope>
    <source>
        <strain evidence="2">CBS 121167</strain>
    </source>
</reference>
<dbReference type="EMBL" id="ML995501">
    <property type="protein sequence ID" value="KAF2137574.1"/>
    <property type="molecule type" value="Genomic_DNA"/>
</dbReference>
<evidence type="ECO:0000313" key="2">
    <source>
        <dbReference type="EMBL" id="KAF2137574.1"/>
    </source>
</evidence>
<dbReference type="AlphaFoldDB" id="A0A6A6B2X2"/>
<evidence type="ECO:0000313" key="3">
    <source>
        <dbReference type="Proteomes" id="UP000799438"/>
    </source>
</evidence>
<organism evidence="2 3">
    <name type="scientific">Aplosporella prunicola CBS 121167</name>
    <dbReference type="NCBI Taxonomy" id="1176127"/>
    <lineage>
        <taxon>Eukaryota</taxon>
        <taxon>Fungi</taxon>
        <taxon>Dikarya</taxon>
        <taxon>Ascomycota</taxon>
        <taxon>Pezizomycotina</taxon>
        <taxon>Dothideomycetes</taxon>
        <taxon>Dothideomycetes incertae sedis</taxon>
        <taxon>Botryosphaeriales</taxon>
        <taxon>Aplosporellaceae</taxon>
        <taxon>Aplosporella</taxon>
    </lineage>
</organism>
<dbReference type="Proteomes" id="UP000799438">
    <property type="component" value="Unassembled WGS sequence"/>
</dbReference>
<accession>A0A6A6B2X2</accession>
<evidence type="ECO:0000256" key="1">
    <source>
        <dbReference type="SAM" id="MobiDB-lite"/>
    </source>
</evidence>
<feature type="compositionally biased region" description="Low complexity" evidence="1">
    <location>
        <begin position="52"/>
        <end position="62"/>
    </location>
</feature>
<feature type="region of interest" description="Disordered" evidence="1">
    <location>
        <begin position="1"/>
        <end position="68"/>
    </location>
</feature>
<feature type="compositionally biased region" description="Polar residues" evidence="1">
    <location>
        <begin position="11"/>
        <end position="26"/>
    </location>
</feature>
<protein>
    <submittedName>
        <fullName evidence="2">Uncharacterized protein</fullName>
    </submittedName>
</protein>
<sequence length="215" mass="23363">MERGPPATGVEPQTVSQAARTGTASVSPIPRPATRSGARKEKIKIKKRKDSSLSCSRNGGSSHQCQTTFRPTPSQWARLFHAPSVALTSLGNSTDIPSALRPRSSIPSLWFSRREYLRLSIRLCRRQFPSRSLCNYLKRYFNPSTSHPKTAILTSTERLPTCPTSPQLPAAHCPTHGLLTPSLYAATGVRTHSLDGPLCSNIVLPYSISPLSASG</sequence>
<dbReference type="RefSeq" id="XP_033393289.1">
    <property type="nucleotide sequence ID" value="XM_033541168.1"/>
</dbReference>
<name>A0A6A6B2X2_9PEZI</name>
<gene>
    <name evidence="2" type="ORF">K452DRAFT_291389</name>
</gene>
<proteinExistence type="predicted"/>